<evidence type="ECO:0000313" key="7">
    <source>
        <dbReference type="EMBL" id="GLD72933.1"/>
    </source>
</evidence>
<reference evidence="7" key="1">
    <citation type="submission" date="2022-08" db="EMBL/GenBank/DDBJ databases">
        <title>Genome sequencing of akame (Lates japonicus).</title>
        <authorList>
            <person name="Hashiguchi Y."/>
            <person name="Takahashi H."/>
        </authorList>
    </citation>
    <scope>NUCLEOTIDE SEQUENCE</scope>
    <source>
        <strain evidence="7">Kochi</strain>
    </source>
</reference>
<evidence type="ECO:0000256" key="3">
    <source>
        <dbReference type="ARBA" id="ARBA00022737"/>
    </source>
</evidence>
<dbReference type="AlphaFoldDB" id="A0AAD3RKY3"/>
<dbReference type="SUPFAM" id="SSF46966">
    <property type="entry name" value="Spectrin repeat"/>
    <property type="match status" value="3"/>
</dbReference>
<dbReference type="InterPro" id="IPR018159">
    <property type="entry name" value="Spectrin/alpha-actinin"/>
</dbReference>
<evidence type="ECO:0000256" key="1">
    <source>
        <dbReference type="ARBA" id="ARBA00004126"/>
    </source>
</evidence>
<protein>
    <submittedName>
        <fullName evidence="7">Nesprin-1-like protein</fullName>
    </submittedName>
</protein>
<keyword evidence="4" id="KW-0472">Membrane</keyword>
<evidence type="ECO:0000256" key="4">
    <source>
        <dbReference type="ARBA" id="ARBA00023136"/>
    </source>
</evidence>
<proteinExistence type="predicted"/>
<organism evidence="7 8">
    <name type="scientific">Lates japonicus</name>
    <name type="common">Japanese lates</name>
    <dbReference type="NCBI Taxonomy" id="270547"/>
    <lineage>
        <taxon>Eukaryota</taxon>
        <taxon>Metazoa</taxon>
        <taxon>Chordata</taxon>
        <taxon>Craniata</taxon>
        <taxon>Vertebrata</taxon>
        <taxon>Euteleostomi</taxon>
        <taxon>Actinopterygii</taxon>
        <taxon>Neopterygii</taxon>
        <taxon>Teleostei</taxon>
        <taxon>Neoteleostei</taxon>
        <taxon>Acanthomorphata</taxon>
        <taxon>Carangaria</taxon>
        <taxon>Carangaria incertae sedis</taxon>
        <taxon>Centropomidae</taxon>
        <taxon>Lates</taxon>
    </lineage>
</organism>
<evidence type="ECO:0000256" key="6">
    <source>
        <dbReference type="SAM" id="MobiDB-lite"/>
    </source>
</evidence>
<dbReference type="PANTHER" id="PTHR14514">
    <property type="entry name" value="PKA ANCHORING PROTEIN"/>
    <property type="match status" value="1"/>
</dbReference>
<keyword evidence="3" id="KW-0677">Repeat</keyword>
<dbReference type="EMBL" id="BRZM01001315">
    <property type="protein sequence ID" value="GLD72933.1"/>
    <property type="molecule type" value="Genomic_DNA"/>
</dbReference>
<dbReference type="Gene3D" id="1.20.58.60">
    <property type="match status" value="3"/>
</dbReference>
<dbReference type="CDD" id="cd00176">
    <property type="entry name" value="SPEC"/>
    <property type="match status" value="1"/>
</dbReference>
<accession>A0AAD3RKY3</accession>
<dbReference type="SMART" id="SM00150">
    <property type="entry name" value="SPEC"/>
    <property type="match status" value="3"/>
</dbReference>
<keyword evidence="5" id="KW-0539">Nucleus</keyword>
<dbReference type="InterPro" id="IPR002017">
    <property type="entry name" value="Spectrin_repeat"/>
</dbReference>
<gene>
    <name evidence="7" type="ORF">AKAME5_002425800</name>
</gene>
<evidence type="ECO:0000256" key="5">
    <source>
        <dbReference type="ARBA" id="ARBA00023242"/>
    </source>
</evidence>
<dbReference type="GO" id="GO:0031965">
    <property type="term" value="C:nuclear membrane"/>
    <property type="evidence" value="ECO:0007669"/>
    <property type="project" value="UniProtKB-SubCell"/>
</dbReference>
<feature type="region of interest" description="Disordered" evidence="6">
    <location>
        <begin position="739"/>
        <end position="768"/>
    </location>
</feature>
<keyword evidence="2" id="KW-0597">Phosphoprotein</keyword>
<dbReference type="Proteomes" id="UP001279410">
    <property type="component" value="Unassembled WGS sequence"/>
</dbReference>
<keyword evidence="8" id="KW-1185">Reference proteome</keyword>
<comment type="caution">
    <text evidence="7">The sequence shown here is derived from an EMBL/GenBank/DDBJ whole genome shotgun (WGS) entry which is preliminary data.</text>
</comment>
<name>A0AAD3RKY3_LATJO</name>
<evidence type="ECO:0000313" key="8">
    <source>
        <dbReference type="Proteomes" id="UP001279410"/>
    </source>
</evidence>
<feature type="region of interest" description="Disordered" evidence="6">
    <location>
        <begin position="828"/>
        <end position="862"/>
    </location>
</feature>
<feature type="compositionally biased region" description="Polar residues" evidence="6">
    <location>
        <begin position="740"/>
        <end position="749"/>
    </location>
</feature>
<dbReference type="Pfam" id="PF00435">
    <property type="entry name" value="Spectrin"/>
    <property type="match status" value="1"/>
</dbReference>
<dbReference type="PANTHER" id="PTHR14514:SF7">
    <property type="entry name" value="KASH DOMAIN-CONTAINING PROTEIN"/>
    <property type="match status" value="1"/>
</dbReference>
<comment type="subcellular location">
    <subcellularLocation>
        <location evidence="1">Nucleus membrane</location>
    </subcellularLocation>
</comment>
<evidence type="ECO:0000256" key="2">
    <source>
        <dbReference type="ARBA" id="ARBA00022553"/>
    </source>
</evidence>
<sequence length="862" mass="96738">MGDRAKQAEGKSPSLWEGEAATRAVHRFPAVSTVPSSSAILTKDKASRIERIVGEHRLFSQGLKELQDWVCEAQRVLNTCISTTTDKGVLEDRMLQLEALLAARQEREIQLKMLLTRGEAVQRNTSADGVPVIRKQIQDLKDSWDSLLSASIQCKSQLEGALSQWTSYQEDVGQFVLWMDRVEETLSCSDRQYSEMRDKTANLGKTKLLYEEVLSHSSPLETIATKGSNMAEHYTTQQEVQQLQCRYNTLKEKAKNAVSKAKGLVLVHQEYQRGLHVFEDWLEQEQATLASLSHPEGNVDTLEKTLKQLQLLQDRCSNGQSLLSSVLTSRERVIPWGIPQIEDRALDTAQREWGAYQGRLEETQTQLSSTLTRLKQMGQRFLNLAQWLEEMEKVANIRRHRRSDRATKETQLKKLQGCLEAVLARQGEVDGLSSLAQQVLEETYISSRVSVTATQLTARYHSLLLNIQDTIKQLQEEVKSIEEAENLCMSFTDWLSSTQKSFSVLTDSSEPLDRVAMEKKMKKLEVGLPDGFKASKHQAGLGDWAALKRRARQAAGLGPRLELQGWEGGGARLSQLEELAGAARLIFSHHPSCTSLLAFAKYVGQFASMPPSPSFPGSHVNTVNQTLLFDFLLEEHLGASILSVKYSAALLTTYEIRDSAQTLEDLAHVETQLRDLRWVEEQPTHLCTENQPAIWPRVSYLTTTSVYETGVRQQLLGGQWRSPWLQAGQVRRDTFKGGSRQAQAESGGSQARVAGEMPQQKEDPSSYKGLGRALSWVQQQERKALIDDHTQHFSPQGPGQTSCCISWCQVAELQELASLWAGRELEEAYRKEEQNPGETEGYSRSLKPPSEDHSASHRPGKP</sequence>